<dbReference type="GO" id="GO:0005524">
    <property type="term" value="F:ATP binding"/>
    <property type="evidence" value="ECO:0007669"/>
    <property type="project" value="UniProtKB-KW"/>
</dbReference>
<dbReference type="Pfam" id="PF00069">
    <property type="entry name" value="Pkinase"/>
    <property type="match status" value="1"/>
</dbReference>
<dbReference type="Proteomes" id="UP000054018">
    <property type="component" value="Unassembled WGS sequence"/>
</dbReference>
<evidence type="ECO:0000256" key="5">
    <source>
        <dbReference type="ARBA" id="ARBA00022777"/>
    </source>
</evidence>
<evidence type="ECO:0000256" key="1">
    <source>
        <dbReference type="ARBA" id="ARBA00012513"/>
    </source>
</evidence>
<dbReference type="EMBL" id="KN833773">
    <property type="protein sequence ID" value="KIK20025.1"/>
    <property type="molecule type" value="Genomic_DNA"/>
</dbReference>
<evidence type="ECO:0000256" key="4">
    <source>
        <dbReference type="ARBA" id="ARBA00022741"/>
    </source>
</evidence>
<evidence type="ECO:0000256" key="3">
    <source>
        <dbReference type="ARBA" id="ARBA00022679"/>
    </source>
</evidence>
<evidence type="ECO:0000313" key="10">
    <source>
        <dbReference type="EMBL" id="KIK20025.1"/>
    </source>
</evidence>
<evidence type="ECO:0000259" key="9">
    <source>
        <dbReference type="PROSITE" id="PS50011"/>
    </source>
</evidence>
<evidence type="ECO:0000256" key="6">
    <source>
        <dbReference type="ARBA" id="ARBA00022840"/>
    </source>
</evidence>
<gene>
    <name evidence="10" type="ORF">PISMIDRAFT_603608</name>
</gene>
<dbReference type="SUPFAM" id="SSF56112">
    <property type="entry name" value="Protein kinase-like (PK-like)"/>
    <property type="match status" value="1"/>
</dbReference>
<comment type="catalytic activity">
    <reaction evidence="7">
        <text>L-threonyl-[protein] + ATP = O-phospho-L-threonyl-[protein] + ADP + H(+)</text>
        <dbReference type="Rhea" id="RHEA:46608"/>
        <dbReference type="Rhea" id="RHEA-COMP:11060"/>
        <dbReference type="Rhea" id="RHEA-COMP:11605"/>
        <dbReference type="ChEBI" id="CHEBI:15378"/>
        <dbReference type="ChEBI" id="CHEBI:30013"/>
        <dbReference type="ChEBI" id="CHEBI:30616"/>
        <dbReference type="ChEBI" id="CHEBI:61977"/>
        <dbReference type="ChEBI" id="CHEBI:456216"/>
        <dbReference type="EC" id="2.7.11.1"/>
    </reaction>
</comment>
<dbReference type="PROSITE" id="PS00108">
    <property type="entry name" value="PROTEIN_KINASE_ST"/>
    <property type="match status" value="1"/>
</dbReference>
<accession>A0A0C9Y5P8</accession>
<dbReference type="InterPro" id="IPR011009">
    <property type="entry name" value="Kinase-like_dom_sf"/>
</dbReference>
<keyword evidence="2" id="KW-0723">Serine/threonine-protein kinase</keyword>
<keyword evidence="6" id="KW-0067">ATP-binding</keyword>
<evidence type="ECO:0000256" key="8">
    <source>
        <dbReference type="ARBA" id="ARBA00048679"/>
    </source>
</evidence>
<keyword evidence="3" id="KW-0808">Transferase</keyword>
<dbReference type="InterPro" id="IPR000719">
    <property type="entry name" value="Prot_kinase_dom"/>
</dbReference>
<dbReference type="Gene3D" id="3.30.200.20">
    <property type="entry name" value="Phosphorylase Kinase, domain 1"/>
    <property type="match status" value="1"/>
</dbReference>
<dbReference type="EC" id="2.7.11.1" evidence="1"/>
<evidence type="ECO:0000256" key="2">
    <source>
        <dbReference type="ARBA" id="ARBA00022527"/>
    </source>
</evidence>
<keyword evidence="5" id="KW-0418">Kinase</keyword>
<dbReference type="InterPro" id="IPR008271">
    <property type="entry name" value="Ser/Thr_kinase_AS"/>
</dbReference>
<organism evidence="10 11">
    <name type="scientific">Pisolithus microcarpus 441</name>
    <dbReference type="NCBI Taxonomy" id="765257"/>
    <lineage>
        <taxon>Eukaryota</taxon>
        <taxon>Fungi</taxon>
        <taxon>Dikarya</taxon>
        <taxon>Basidiomycota</taxon>
        <taxon>Agaricomycotina</taxon>
        <taxon>Agaricomycetes</taxon>
        <taxon>Agaricomycetidae</taxon>
        <taxon>Boletales</taxon>
        <taxon>Sclerodermatineae</taxon>
        <taxon>Pisolithaceae</taxon>
        <taxon>Pisolithus</taxon>
    </lineage>
</organism>
<feature type="domain" description="Protein kinase" evidence="9">
    <location>
        <begin position="1"/>
        <end position="171"/>
    </location>
</feature>
<proteinExistence type="predicted"/>
<comment type="catalytic activity">
    <reaction evidence="8">
        <text>L-seryl-[protein] + ATP = O-phospho-L-seryl-[protein] + ADP + H(+)</text>
        <dbReference type="Rhea" id="RHEA:17989"/>
        <dbReference type="Rhea" id="RHEA-COMP:9863"/>
        <dbReference type="Rhea" id="RHEA-COMP:11604"/>
        <dbReference type="ChEBI" id="CHEBI:15378"/>
        <dbReference type="ChEBI" id="CHEBI:29999"/>
        <dbReference type="ChEBI" id="CHEBI:30616"/>
        <dbReference type="ChEBI" id="CHEBI:83421"/>
        <dbReference type="ChEBI" id="CHEBI:456216"/>
        <dbReference type="EC" id="2.7.11.1"/>
    </reaction>
</comment>
<dbReference type="PANTHER" id="PTHR24356">
    <property type="entry name" value="SERINE/THREONINE-PROTEIN KINASE"/>
    <property type="match status" value="1"/>
</dbReference>
<protein>
    <recommendedName>
        <fullName evidence="1">non-specific serine/threonine protein kinase</fullName>
        <ecNumber evidence="1">2.7.11.1</ecNumber>
    </recommendedName>
</protein>
<dbReference type="PANTHER" id="PTHR24356:SF418">
    <property type="entry name" value="SERINE_THREONINE-PROTEIN KINASE WARTS"/>
    <property type="match status" value="1"/>
</dbReference>
<reference evidence="11" key="2">
    <citation type="submission" date="2015-01" db="EMBL/GenBank/DDBJ databases">
        <title>Evolutionary Origins and Diversification of the Mycorrhizal Mutualists.</title>
        <authorList>
            <consortium name="DOE Joint Genome Institute"/>
            <consortium name="Mycorrhizal Genomics Consortium"/>
            <person name="Kohler A."/>
            <person name="Kuo A."/>
            <person name="Nagy L.G."/>
            <person name="Floudas D."/>
            <person name="Copeland A."/>
            <person name="Barry K.W."/>
            <person name="Cichocki N."/>
            <person name="Veneault-Fourrey C."/>
            <person name="LaButti K."/>
            <person name="Lindquist E.A."/>
            <person name="Lipzen A."/>
            <person name="Lundell T."/>
            <person name="Morin E."/>
            <person name="Murat C."/>
            <person name="Riley R."/>
            <person name="Ohm R."/>
            <person name="Sun H."/>
            <person name="Tunlid A."/>
            <person name="Henrissat B."/>
            <person name="Grigoriev I.V."/>
            <person name="Hibbett D.S."/>
            <person name="Martin F."/>
        </authorList>
    </citation>
    <scope>NUCLEOTIDE SEQUENCE [LARGE SCALE GENOMIC DNA]</scope>
    <source>
        <strain evidence="11">441</strain>
    </source>
</reference>
<dbReference type="GO" id="GO:0004674">
    <property type="term" value="F:protein serine/threonine kinase activity"/>
    <property type="evidence" value="ECO:0007669"/>
    <property type="project" value="UniProtKB-KW"/>
</dbReference>
<keyword evidence="11" id="KW-1185">Reference proteome</keyword>
<reference evidence="10 11" key="1">
    <citation type="submission" date="2014-04" db="EMBL/GenBank/DDBJ databases">
        <authorList>
            <consortium name="DOE Joint Genome Institute"/>
            <person name="Kuo A."/>
            <person name="Kohler A."/>
            <person name="Costa M.D."/>
            <person name="Nagy L.G."/>
            <person name="Floudas D."/>
            <person name="Copeland A."/>
            <person name="Barry K.W."/>
            <person name="Cichocki N."/>
            <person name="Veneault-Fourrey C."/>
            <person name="LaButti K."/>
            <person name="Lindquist E.A."/>
            <person name="Lipzen A."/>
            <person name="Lundell T."/>
            <person name="Morin E."/>
            <person name="Murat C."/>
            <person name="Sun H."/>
            <person name="Tunlid A."/>
            <person name="Henrissat B."/>
            <person name="Grigoriev I.V."/>
            <person name="Hibbett D.S."/>
            <person name="Martin F."/>
            <person name="Nordberg H.P."/>
            <person name="Cantor M.N."/>
            <person name="Hua S.X."/>
        </authorList>
    </citation>
    <scope>NUCLEOTIDE SEQUENCE [LARGE SCALE GENOMIC DNA]</scope>
    <source>
        <strain evidence="10 11">441</strain>
    </source>
</reference>
<dbReference type="OrthoDB" id="68483at2759"/>
<evidence type="ECO:0000313" key="11">
    <source>
        <dbReference type="Proteomes" id="UP000054018"/>
    </source>
</evidence>
<dbReference type="SMART" id="SM00220">
    <property type="entry name" value="S_TKc"/>
    <property type="match status" value="1"/>
</dbReference>
<dbReference type="HOGENOM" id="CLU_000288_63_5_1"/>
<dbReference type="PROSITE" id="PS50011">
    <property type="entry name" value="PROTEIN_KINASE_DOM"/>
    <property type="match status" value="1"/>
</dbReference>
<dbReference type="GO" id="GO:0035556">
    <property type="term" value="P:intracellular signal transduction"/>
    <property type="evidence" value="ECO:0007669"/>
    <property type="project" value="TreeGrafter"/>
</dbReference>
<dbReference type="Gene3D" id="1.10.510.10">
    <property type="entry name" value="Transferase(Phosphotransferase) domain 1"/>
    <property type="match status" value="1"/>
</dbReference>
<sequence length="171" mass="19268">MRHVFEVRDRVSGKCLALKVIRKGIDDDHAVRKQQSFVRNTGNIHGIQFAVSFHDTENFNLAMCPQVRGDLQQLIGSMRVLSLGLARFYAAELIIGLYALHTRGIVHRDIKPENLLIDKRGHVLISDFGSAVVFDVPGSILPYIEDGWEQQAPYIVKESCGTLDFMAPEMF</sequence>
<dbReference type="STRING" id="765257.A0A0C9Y5P8"/>
<evidence type="ECO:0000256" key="7">
    <source>
        <dbReference type="ARBA" id="ARBA00047899"/>
    </source>
</evidence>
<dbReference type="AlphaFoldDB" id="A0A0C9Y5P8"/>
<dbReference type="InterPro" id="IPR050236">
    <property type="entry name" value="Ser_Thr_kinase_AGC"/>
</dbReference>
<name>A0A0C9Y5P8_9AGAM</name>
<keyword evidence="4" id="KW-0547">Nucleotide-binding</keyword>